<sequence length="66" mass="7642">MEQQNPPSPIMDNKTRPLTIMEHKPASPTDQWTTKPTLFSTAIAPKKCRNWDFRELVKDWGRAGFV</sequence>
<dbReference type="STRING" id="118168.MC7420_4471"/>
<proteinExistence type="predicted"/>
<reference evidence="1 2" key="1">
    <citation type="submission" date="2008-07" db="EMBL/GenBank/DDBJ databases">
        <authorList>
            <person name="Tandeau de Marsac N."/>
            <person name="Ferriera S."/>
            <person name="Johnson J."/>
            <person name="Kravitz S."/>
            <person name="Beeson K."/>
            <person name="Sutton G."/>
            <person name="Rogers Y.-H."/>
            <person name="Friedman R."/>
            <person name="Frazier M."/>
            <person name="Venter J.C."/>
        </authorList>
    </citation>
    <scope>NUCLEOTIDE SEQUENCE [LARGE SCALE GENOMIC DNA]</scope>
    <source>
        <strain evidence="1 2">PCC 7420</strain>
    </source>
</reference>
<dbReference type="AlphaFoldDB" id="B4VY12"/>
<evidence type="ECO:0000313" key="1">
    <source>
        <dbReference type="EMBL" id="EDX73224.1"/>
    </source>
</evidence>
<dbReference type="EMBL" id="DS989859">
    <property type="protein sequence ID" value="EDX73224.1"/>
    <property type="molecule type" value="Genomic_DNA"/>
</dbReference>
<evidence type="ECO:0000313" key="2">
    <source>
        <dbReference type="Proteomes" id="UP000003835"/>
    </source>
</evidence>
<protein>
    <submittedName>
        <fullName evidence="1">Uncharacterized protein</fullName>
    </submittedName>
</protein>
<accession>B4VY12</accession>
<organism evidence="1 2">
    <name type="scientific">Coleofasciculus chthonoplastes PCC 7420</name>
    <dbReference type="NCBI Taxonomy" id="118168"/>
    <lineage>
        <taxon>Bacteria</taxon>
        <taxon>Bacillati</taxon>
        <taxon>Cyanobacteriota</taxon>
        <taxon>Cyanophyceae</taxon>
        <taxon>Coleofasciculales</taxon>
        <taxon>Coleofasciculaceae</taxon>
        <taxon>Coleofasciculus</taxon>
    </lineage>
</organism>
<keyword evidence="2" id="KW-1185">Reference proteome</keyword>
<dbReference type="HOGENOM" id="CLU_2823681_0_0_3"/>
<dbReference type="Proteomes" id="UP000003835">
    <property type="component" value="Unassembled WGS sequence"/>
</dbReference>
<name>B4VY12_9CYAN</name>
<gene>
    <name evidence="1" type="ORF">MC7420_4471</name>
</gene>